<dbReference type="InterPro" id="IPR000182">
    <property type="entry name" value="GNAT_dom"/>
</dbReference>
<dbReference type="InterPro" id="IPR051531">
    <property type="entry name" value="N-acetyltransferase"/>
</dbReference>
<dbReference type="SUPFAM" id="SSF55729">
    <property type="entry name" value="Acyl-CoA N-acyltransferases (Nat)"/>
    <property type="match status" value="1"/>
</dbReference>
<dbReference type="Pfam" id="PF13302">
    <property type="entry name" value="Acetyltransf_3"/>
    <property type="match status" value="1"/>
</dbReference>
<dbReference type="STRING" id="490189.SAMN02927903_01621"/>
<accession>A0A1G5GKR6</accession>
<evidence type="ECO:0000259" key="1">
    <source>
        <dbReference type="PROSITE" id="PS51186"/>
    </source>
</evidence>
<dbReference type="Proteomes" id="UP000199354">
    <property type="component" value="Unassembled WGS sequence"/>
</dbReference>
<gene>
    <name evidence="2" type="ORF">SAMN02927903_01621</name>
</gene>
<dbReference type="PANTHER" id="PTHR43792">
    <property type="entry name" value="GNAT FAMILY, PUTATIVE (AFU_ORTHOLOGUE AFUA_3G00765)-RELATED-RELATED"/>
    <property type="match status" value="1"/>
</dbReference>
<dbReference type="GO" id="GO:0016747">
    <property type="term" value="F:acyltransferase activity, transferring groups other than amino-acyl groups"/>
    <property type="evidence" value="ECO:0007669"/>
    <property type="project" value="InterPro"/>
</dbReference>
<proteinExistence type="predicted"/>
<keyword evidence="2" id="KW-0808">Transferase</keyword>
<sequence>MDFEILQTGRLYLRKLTGDQWQEILERSSDLEVIDFLGVAREDLAKERKKTEKGFETHNKSLLIFQLVDKQSGQIIGWCGYHTWYLDHARAEIGYGLFDDAFKRKGLMTEAMRAVIDYGFDAMQLNRIEAFVGTQNTASLQTLAKFGFVREGLLKSHYFKNGVYEDSLVFGLLRN</sequence>
<dbReference type="OrthoDB" id="9811523at2"/>
<dbReference type="EMBL" id="FMVF01000006">
    <property type="protein sequence ID" value="SCY52135.1"/>
    <property type="molecule type" value="Genomic_DNA"/>
</dbReference>
<feature type="domain" description="N-acetyltransferase" evidence="1">
    <location>
        <begin position="11"/>
        <end position="175"/>
    </location>
</feature>
<dbReference type="Gene3D" id="3.40.630.30">
    <property type="match status" value="1"/>
</dbReference>
<reference evidence="2 3" key="1">
    <citation type="submission" date="2016-10" db="EMBL/GenBank/DDBJ databases">
        <authorList>
            <person name="de Groot N.N."/>
        </authorList>
    </citation>
    <scope>NUCLEOTIDE SEQUENCE [LARGE SCALE GENOMIC DNA]</scope>
    <source>
        <strain evidence="2 3">CGMCC 1.7031</strain>
    </source>
</reference>
<dbReference type="RefSeq" id="WP_091141780.1">
    <property type="nucleotide sequence ID" value="NZ_FMVF01000006.1"/>
</dbReference>
<evidence type="ECO:0000313" key="3">
    <source>
        <dbReference type="Proteomes" id="UP000199354"/>
    </source>
</evidence>
<dbReference type="InterPro" id="IPR016181">
    <property type="entry name" value="Acyl_CoA_acyltransferase"/>
</dbReference>
<keyword evidence="3" id="KW-1185">Reference proteome</keyword>
<organism evidence="2 3">
    <name type="scientific">Flavobacterium caeni</name>
    <dbReference type="NCBI Taxonomy" id="490189"/>
    <lineage>
        <taxon>Bacteria</taxon>
        <taxon>Pseudomonadati</taxon>
        <taxon>Bacteroidota</taxon>
        <taxon>Flavobacteriia</taxon>
        <taxon>Flavobacteriales</taxon>
        <taxon>Flavobacteriaceae</taxon>
        <taxon>Flavobacterium</taxon>
    </lineage>
</organism>
<name>A0A1G5GKR6_9FLAO</name>
<evidence type="ECO:0000313" key="2">
    <source>
        <dbReference type="EMBL" id="SCY52135.1"/>
    </source>
</evidence>
<dbReference type="AlphaFoldDB" id="A0A1G5GKR6"/>
<dbReference type="PROSITE" id="PS51186">
    <property type="entry name" value="GNAT"/>
    <property type="match status" value="1"/>
</dbReference>
<protein>
    <submittedName>
        <fullName evidence="2">Ribosomal-protein-alanine N-acetyltransferase</fullName>
    </submittedName>
</protein>